<dbReference type="GeneID" id="78828183"/>
<comment type="caution">
    <text evidence="2">The sequence shown here is derived from an EMBL/GenBank/DDBJ whole genome shotgun (WGS) entry which is preliminary data.</text>
</comment>
<accession>A0A6L8MX35</accession>
<name>A0A6L8MX35_STRSU</name>
<reference evidence="2 3" key="1">
    <citation type="submission" date="2019-11" db="EMBL/GenBank/DDBJ databases">
        <title>Divergent Streptococcus suis from cattle.</title>
        <authorList>
            <person name="Williamson C."/>
        </authorList>
    </citation>
    <scope>NUCLEOTIDE SEQUENCE [LARGE SCALE GENOMIC DNA]</scope>
    <source>
        <strain evidence="2 3">10-36905</strain>
    </source>
</reference>
<evidence type="ECO:0000313" key="3">
    <source>
        <dbReference type="Proteomes" id="UP000483765"/>
    </source>
</evidence>
<feature type="coiled-coil region" evidence="1">
    <location>
        <begin position="18"/>
        <end position="45"/>
    </location>
</feature>
<dbReference type="EMBL" id="WNXH01000007">
    <property type="protein sequence ID" value="MYN69724.1"/>
    <property type="molecule type" value="Genomic_DNA"/>
</dbReference>
<keyword evidence="1" id="KW-0175">Coiled coil</keyword>
<dbReference type="AlphaFoldDB" id="A0A6L8MX35"/>
<dbReference type="Proteomes" id="UP000483765">
    <property type="component" value="Unassembled WGS sequence"/>
</dbReference>
<dbReference type="RefSeq" id="WP_024391287.1">
    <property type="nucleotide sequence ID" value="NZ_WNXH01000007.1"/>
</dbReference>
<evidence type="ECO:0000313" key="2">
    <source>
        <dbReference type="EMBL" id="MYN69724.1"/>
    </source>
</evidence>
<protein>
    <submittedName>
        <fullName evidence="2">DNA repair protein</fullName>
    </submittedName>
</protein>
<sequence>MDEKQLRKLRRTDLLELLVSQAERIETLEAQVADLQEKLEDKQIILENAGSIAEAALQLNRIFETAQQTADQYLASVKRLADKSVLENEEQ</sequence>
<organism evidence="2 3">
    <name type="scientific">Streptococcus suis</name>
    <dbReference type="NCBI Taxonomy" id="1307"/>
    <lineage>
        <taxon>Bacteria</taxon>
        <taxon>Bacillati</taxon>
        <taxon>Bacillota</taxon>
        <taxon>Bacilli</taxon>
        <taxon>Lactobacillales</taxon>
        <taxon>Streptococcaceae</taxon>
        <taxon>Streptococcus</taxon>
    </lineage>
</organism>
<proteinExistence type="predicted"/>
<evidence type="ECO:0000256" key="1">
    <source>
        <dbReference type="SAM" id="Coils"/>
    </source>
</evidence>
<gene>
    <name evidence="2" type="ORF">GLP18_05710</name>
</gene>